<keyword evidence="2" id="KW-1185">Reference proteome</keyword>
<organism evidence="1 2">
    <name type="scientific">Colletotrichum liriopes</name>
    <dbReference type="NCBI Taxonomy" id="708192"/>
    <lineage>
        <taxon>Eukaryota</taxon>
        <taxon>Fungi</taxon>
        <taxon>Dikarya</taxon>
        <taxon>Ascomycota</taxon>
        <taxon>Pezizomycotina</taxon>
        <taxon>Sordariomycetes</taxon>
        <taxon>Hypocreomycetidae</taxon>
        <taxon>Glomerellales</taxon>
        <taxon>Glomerellaceae</taxon>
        <taxon>Colletotrichum</taxon>
        <taxon>Colletotrichum spaethianum species complex</taxon>
    </lineage>
</organism>
<gene>
    <name evidence="1" type="ORF">ColLi_08647</name>
</gene>
<evidence type="ECO:0000313" key="1">
    <source>
        <dbReference type="EMBL" id="GJC85809.1"/>
    </source>
</evidence>
<reference evidence="1 2" key="1">
    <citation type="submission" date="2021-07" db="EMBL/GenBank/DDBJ databases">
        <title>Genome data of Colletotrichum spaethianum.</title>
        <authorList>
            <person name="Utami Y.D."/>
            <person name="Hiruma K."/>
        </authorList>
    </citation>
    <scope>NUCLEOTIDE SEQUENCE [LARGE SCALE GENOMIC DNA]</scope>
    <source>
        <strain evidence="1 2">MAFF 242679</strain>
    </source>
</reference>
<protein>
    <submittedName>
        <fullName evidence="1">Uncharacterized protein</fullName>
    </submittedName>
</protein>
<dbReference type="AlphaFoldDB" id="A0AA37LV00"/>
<comment type="caution">
    <text evidence="1">The sequence shown here is derived from an EMBL/GenBank/DDBJ whole genome shotgun (WGS) entry which is preliminary data.</text>
</comment>
<proteinExistence type="predicted"/>
<sequence length="249" mass="26872">MIVLTWDSQLEERLCALLNVNIFLKQEGVLLWDLQRAEELTPRFGHSKDSRQGRDAGKAADALGIPVTTEGNKIDPNALKLSHNASMDAAFTLEMFLALCFLTPEQSNLFRSGHNLPELPRRFSSYTVAQNSPSKLCAPKPSKQAAVVAGRTPVAAPAPALYGGAGGGGKGKEVISAESGTTKEAKLDPPFPLRFPPHLHDFAKLAPPSWLTGDPGLLNIPSAVATKWVMSCYIAQYNDFAELSVILVH</sequence>
<name>A0AA37LV00_9PEZI</name>
<accession>A0AA37LV00</accession>
<dbReference type="EMBL" id="BPPX01000019">
    <property type="protein sequence ID" value="GJC85809.1"/>
    <property type="molecule type" value="Genomic_DNA"/>
</dbReference>
<dbReference type="Proteomes" id="UP001055172">
    <property type="component" value="Unassembled WGS sequence"/>
</dbReference>
<evidence type="ECO:0000313" key="2">
    <source>
        <dbReference type="Proteomes" id="UP001055172"/>
    </source>
</evidence>